<dbReference type="Proteomes" id="UP000580250">
    <property type="component" value="Unassembled WGS sequence"/>
</dbReference>
<comment type="caution">
    <text evidence="2">The sequence shown here is derived from an EMBL/GenBank/DDBJ whole genome shotgun (WGS) entry which is preliminary data.</text>
</comment>
<reference evidence="2 3" key="1">
    <citation type="submission" date="2020-08" db="EMBL/GenBank/DDBJ databases">
        <authorList>
            <person name="Koutsovoulos G."/>
            <person name="Danchin GJ E."/>
        </authorList>
    </citation>
    <scope>NUCLEOTIDE SEQUENCE [LARGE SCALE GENOMIC DNA]</scope>
</reference>
<feature type="region of interest" description="Disordered" evidence="1">
    <location>
        <begin position="335"/>
        <end position="354"/>
    </location>
</feature>
<feature type="compositionally biased region" description="Basic and acidic residues" evidence="1">
    <location>
        <begin position="335"/>
        <end position="351"/>
    </location>
</feature>
<organism evidence="2 3">
    <name type="scientific">Meloidogyne enterolobii</name>
    <name type="common">Root-knot nematode worm</name>
    <name type="synonym">Meloidogyne mayaguensis</name>
    <dbReference type="NCBI Taxonomy" id="390850"/>
    <lineage>
        <taxon>Eukaryota</taxon>
        <taxon>Metazoa</taxon>
        <taxon>Ecdysozoa</taxon>
        <taxon>Nematoda</taxon>
        <taxon>Chromadorea</taxon>
        <taxon>Rhabditida</taxon>
        <taxon>Tylenchina</taxon>
        <taxon>Tylenchomorpha</taxon>
        <taxon>Tylenchoidea</taxon>
        <taxon>Meloidogynidae</taxon>
        <taxon>Meloidogyninae</taxon>
        <taxon>Meloidogyne</taxon>
    </lineage>
</organism>
<evidence type="ECO:0000256" key="1">
    <source>
        <dbReference type="SAM" id="MobiDB-lite"/>
    </source>
</evidence>
<dbReference type="PANTHER" id="PTHR47331:SF5">
    <property type="entry name" value="RIBONUCLEASE H"/>
    <property type="match status" value="1"/>
</dbReference>
<evidence type="ECO:0000313" key="3">
    <source>
        <dbReference type="Proteomes" id="UP000580250"/>
    </source>
</evidence>
<protein>
    <submittedName>
        <fullName evidence="2">Uncharacterized protein</fullName>
    </submittedName>
</protein>
<gene>
    <name evidence="2" type="ORF">MENT_LOCUS62829</name>
</gene>
<name>A0A6V7YB77_MELEN</name>
<sequence>MSSPLEQRLQITISKIVELLKIDPSEFDSDRVQEMPLEEEIIELESLMEDLENLVKGLCSAKDEINSVFEDWTELNRKATATERPEFDASFKAFEAKNKPSFYFNEAEKRLTMLRMAKSKLGRKLRLKQLNLRRESGQIEQAPQIAPAAQVSHEVRHQALNVGKLNGTDPDLWSDWWELFASIHEDSKLSPERKFLYLRSFIPKESPAGLLIDGFHPGEYGQAIDLLKQNFENKDKRIRKLQQQLLTLPNCNTLEEVRKFYLNLERICRQLAGLGNDTDSDHYYNLLETKLTRPMLREILCVKKKAGDSWTTGKFRLELKKLLESELELSSILKKTGEEKRQSPRKKEESHSPTIACSTVGKTNRFEVDKEKKFNRNLLCYFCQQNHWSNECRKFSNLQARKERLKEVNRCIRCCRQGHDAAQCEKPAKCLGCSGAHPLALCPKLKIPQQPKFRQMATEEKQRTFQKKWNSGKPTTGSNSVAIGTTSNEINATLASAPKKQFKCFKYCLLKCAQVKMFNPAFTKKRASGTVFVDSGSQRSMISERLAKELQLKPYSFEKLKVRGIGHQNLPIRILRIW</sequence>
<dbReference type="AlphaFoldDB" id="A0A6V7YB77"/>
<dbReference type="EMBL" id="CAJEWN010003848">
    <property type="protein sequence ID" value="CAD2208755.1"/>
    <property type="molecule type" value="Genomic_DNA"/>
</dbReference>
<evidence type="ECO:0000313" key="2">
    <source>
        <dbReference type="EMBL" id="CAD2208755.1"/>
    </source>
</evidence>
<dbReference type="OrthoDB" id="5870196at2759"/>
<dbReference type="PANTHER" id="PTHR47331">
    <property type="entry name" value="PHD-TYPE DOMAIN-CONTAINING PROTEIN"/>
    <property type="match status" value="1"/>
</dbReference>
<dbReference type="Pfam" id="PF03564">
    <property type="entry name" value="DUF1759"/>
    <property type="match status" value="1"/>
</dbReference>
<proteinExistence type="predicted"/>
<dbReference type="InterPro" id="IPR005312">
    <property type="entry name" value="DUF1759"/>
</dbReference>
<accession>A0A6V7YB77</accession>